<evidence type="ECO:0008006" key="3">
    <source>
        <dbReference type="Google" id="ProtNLM"/>
    </source>
</evidence>
<evidence type="ECO:0000313" key="2">
    <source>
        <dbReference type="Proteomes" id="UP000193067"/>
    </source>
</evidence>
<reference evidence="1 2" key="1">
    <citation type="journal article" date="2015" name="Biotechnol. Biofuels">
        <title>Enhanced degradation of softwood versus hardwood by the white-rot fungus Pycnoporus coccineus.</title>
        <authorList>
            <person name="Couturier M."/>
            <person name="Navarro D."/>
            <person name="Chevret D."/>
            <person name="Henrissat B."/>
            <person name="Piumi F."/>
            <person name="Ruiz-Duenas F.J."/>
            <person name="Martinez A.T."/>
            <person name="Grigoriev I.V."/>
            <person name="Riley R."/>
            <person name="Lipzen A."/>
            <person name="Berrin J.G."/>
            <person name="Master E.R."/>
            <person name="Rosso M.N."/>
        </authorList>
    </citation>
    <scope>NUCLEOTIDE SEQUENCE [LARGE SCALE GENOMIC DNA]</scope>
    <source>
        <strain evidence="1 2">BRFM310</strain>
    </source>
</reference>
<dbReference type="Proteomes" id="UP000193067">
    <property type="component" value="Unassembled WGS sequence"/>
</dbReference>
<dbReference type="OrthoDB" id="2798901at2759"/>
<name>A0A1Y2IJ52_TRAC3</name>
<organism evidence="1 2">
    <name type="scientific">Trametes coccinea (strain BRFM310)</name>
    <name type="common">Pycnoporus coccineus</name>
    <dbReference type="NCBI Taxonomy" id="1353009"/>
    <lineage>
        <taxon>Eukaryota</taxon>
        <taxon>Fungi</taxon>
        <taxon>Dikarya</taxon>
        <taxon>Basidiomycota</taxon>
        <taxon>Agaricomycotina</taxon>
        <taxon>Agaricomycetes</taxon>
        <taxon>Polyporales</taxon>
        <taxon>Polyporaceae</taxon>
        <taxon>Trametes</taxon>
    </lineage>
</organism>
<accession>A0A1Y2IJ52</accession>
<gene>
    <name evidence="1" type="ORF">PYCCODRAFT_1437253</name>
</gene>
<keyword evidence="2" id="KW-1185">Reference proteome</keyword>
<dbReference type="AlphaFoldDB" id="A0A1Y2IJ52"/>
<protein>
    <recommendedName>
        <fullName evidence="3">F-box domain-containing protein</fullName>
    </recommendedName>
</protein>
<dbReference type="EMBL" id="KZ084117">
    <property type="protein sequence ID" value="OSD00654.1"/>
    <property type="molecule type" value="Genomic_DNA"/>
</dbReference>
<proteinExistence type="predicted"/>
<dbReference type="SUPFAM" id="SSF52047">
    <property type="entry name" value="RNI-like"/>
    <property type="match status" value="1"/>
</dbReference>
<sequence length="381" mass="42376">MSLAFPQELCDAIIDECRRDIPTLLRCALTCRAWLPRSRFDLFSTVVLRTQVQASKFASTARSSPNLAALVEVLVIAPREFRALTSLIDWTCIALASVLPRLRKFTIVHPALSDIAHVGGSATISARTTCSNIARLSTISELELINVSFRQFLDFGSTLTSLPRLSRLLCQDVWWKEVGTIPSKSVLNKRGWLNLEVLSLAGNWDYLNGVSHLVSATNPLSVKHLIIDAAAGASDHFDGCLDTFGSFENLETLSFALIDPEAYTRDFVGYTTARMLETVRSPHLKRIRLDYTRVNRCPRCEVVDAAEYASQCLASGLLENARGHVRVEALVADCAESATWWKAELENALSELHQRGLLDVITHEPWGHHPIEEVRYEDGSV</sequence>
<evidence type="ECO:0000313" key="1">
    <source>
        <dbReference type="EMBL" id="OSD00654.1"/>
    </source>
</evidence>
<dbReference type="STRING" id="1353009.A0A1Y2IJ52"/>